<dbReference type="Proteomes" id="UP000077202">
    <property type="component" value="Unassembled WGS sequence"/>
</dbReference>
<feature type="compositionally biased region" description="Basic and acidic residues" evidence="1">
    <location>
        <begin position="47"/>
        <end position="69"/>
    </location>
</feature>
<sequence length="219" mass="22557">MAAAAAAAAAAGGGGGGAAVAGGGSAVALLQPATGTAAGSQIKILEQTKTRAHQGPERGPRTRPARDRSGQGPIISATAEATCPTIGRDKGEAHHLPRPNLAGRGQTVASSHAMRGDKNAAAIGPGPADKEGTWLNRVLSRRSSLRQGGAKFVTIPEADKEAERRIWRSRWFARRNGGPIGQIWRMIRPIGFPPALRKLPEDLQKRGKPAAAASAAAQV</sequence>
<protein>
    <submittedName>
        <fullName evidence="2">Uncharacterized protein</fullName>
    </submittedName>
</protein>
<dbReference type="EMBL" id="LVLJ01000299">
    <property type="protein sequence ID" value="OAE34936.1"/>
    <property type="molecule type" value="Genomic_DNA"/>
</dbReference>
<feature type="region of interest" description="Disordered" evidence="1">
    <location>
        <begin position="1"/>
        <end position="22"/>
    </location>
</feature>
<feature type="region of interest" description="Disordered" evidence="1">
    <location>
        <begin position="47"/>
        <end position="72"/>
    </location>
</feature>
<proteinExistence type="predicted"/>
<keyword evidence="3" id="KW-1185">Reference proteome</keyword>
<evidence type="ECO:0000313" key="3">
    <source>
        <dbReference type="Proteomes" id="UP000077202"/>
    </source>
</evidence>
<reference evidence="2" key="1">
    <citation type="submission" date="2016-03" db="EMBL/GenBank/DDBJ databases">
        <title>Mechanisms controlling the formation of the plant cell surface in tip-growing cells are functionally conserved among land plants.</title>
        <authorList>
            <person name="Honkanen S."/>
            <person name="Jones V.A."/>
            <person name="Morieri G."/>
            <person name="Champion C."/>
            <person name="Hetherington A.J."/>
            <person name="Kelly S."/>
            <person name="Saint-Marcoux D."/>
            <person name="Proust H."/>
            <person name="Prescott H."/>
            <person name="Dolan L."/>
        </authorList>
    </citation>
    <scope>NUCLEOTIDE SEQUENCE [LARGE SCALE GENOMIC DNA]</scope>
    <source>
        <tissue evidence="2">Whole gametophyte</tissue>
    </source>
</reference>
<feature type="compositionally biased region" description="Low complexity" evidence="1">
    <location>
        <begin position="1"/>
        <end position="10"/>
    </location>
</feature>
<evidence type="ECO:0000256" key="1">
    <source>
        <dbReference type="SAM" id="MobiDB-lite"/>
    </source>
</evidence>
<gene>
    <name evidence="2" type="ORF">AXG93_1333s1180</name>
</gene>
<dbReference type="AlphaFoldDB" id="A0A176WRL7"/>
<name>A0A176WRL7_MARPO</name>
<accession>A0A176WRL7</accession>
<feature type="compositionally biased region" description="Gly residues" evidence="1">
    <location>
        <begin position="11"/>
        <end position="22"/>
    </location>
</feature>
<evidence type="ECO:0000313" key="2">
    <source>
        <dbReference type="EMBL" id="OAE34936.1"/>
    </source>
</evidence>
<comment type="caution">
    <text evidence="2">The sequence shown here is derived from an EMBL/GenBank/DDBJ whole genome shotgun (WGS) entry which is preliminary data.</text>
</comment>
<organism evidence="2 3">
    <name type="scientific">Marchantia polymorpha subsp. ruderalis</name>
    <dbReference type="NCBI Taxonomy" id="1480154"/>
    <lineage>
        <taxon>Eukaryota</taxon>
        <taxon>Viridiplantae</taxon>
        <taxon>Streptophyta</taxon>
        <taxon>Embryophyta</taxon>
        <taxon>Marchantiophyta</taxon>
        <taxon>Marchantiopsida</taxon>
        <taxon>Marchantiidae</taxon>
        <taxon>Marchantiales</taxon>
        <taxon>Marchantiaceae</taxon>
        <taxon>Marchantia</taxon>
    </lineage>
</organism>